<proteinExistence type="predicted"/>
<evidence type="ECO:0000313" key="1">
    <source>
        <dbReference type="EMBL" id="QFY61370.1"/>
    </source>
</evidence>
<name>A0A5Q0CBF0_9HYPH</name>
<dbReference type="KEGG" id="rgr:FZ934_13750"/>
<organism evidence="1 2">
    <name type="scientific">Rhizobium grahamii</name>
    <dbReference type="NCBI Taxonomy" id="1120045"/>
    <lineage>
        <taxon>Bacteria</taxon>
        <taxon>Pseudomonadati</taxon>
        <taxon>Pseudomonadota</taxon>
        <taxon>Alphaproteobacteria</taxon>
        <taxon>Hyphomicrobiales</taxon>
        <taxon>Rhizobiaceae</taxon>
        <taxon>Rhizobium/Agrobacterium group</taxon>
        <taxon>Rhizobium</taxon>
    </lineage>
</organism>
<sequence length="95" mass="10500">MAQTPKYTVGDSIVLKDGLVRTEMESRTCRIAAVLPSEGRRSQYRVRFEGENFDRRIFESDIDAAQSTSSAQPVAAAADTSGGSWLKMSSIRVRK</sequence>
<gene>
    <name evidence="1" type="ORF">FZ934_13750</name>
</gene>
<reference evidence="1 2" key="1">
    <citation type="submission" date="2019-08" db="EMBL/GenBank/DDBJ databases">
        <title>Prosopis cineraria nodule microbiome.</title>
        <authorList>
            <person name="Ali R."/>
            <person name="Chaluvadi S.R."/>
            <person name="Wang X."/>
        </authorList>
    </citation>
    <scope>NUCLEOTIDE SEQUENCE [LARGE SCALE GENOMIC DNA]</scope>
    <source>
        <strain evidence="1 2">BG7</strain>
    </source>
</reference>
<keyword evidence="2" id="KW-1185">Reference proteome</keyword>
<dbReference type="Proteomes" id="UP000326881">
    <property type="component" value="Chromosome"/>
</dbReference>
<evidence type="ECO:0000313" key="2">
    <source>
        <dbReference type="Proteomes" id="UP000326881"/>
    </source>
</evidence>
<dbReference type="RefSeq" id="WP_153271507.1">
    <property type="nucleotide sequence ID" value="NZ_CP043498.1"/>
</dbReference>
<dbReference type="AlphaFoldDB" id="A0A5Q0CBF0"/>
<dbReference type="EMBL" id="CP043498">
    <property type="protein sequence ID" value="QFY61370.1"/>
    <property type="molecule type" value="Genomic_DNA"/>
</dbReference>
<accession>A0A5Q0CBF0</accession>
<dbReference type="OrthoDB" id="8282301at2"/>
<protein>
    <submittedName>
        <fullName evidence="1">Cold-shock protein</fullName>
    </submittedName>
</protein>